<evidence type="ECO:0000256" key="4">
    <source>
        <dbReference type="ARBA" id="ARBA00022989"/>
    </source>
</evidence>
<evidence type="ECO:0000256" key="6">
    <source>
        <dbReference type="SAM" id="Phobius"/>
    </source>
</evidence>
<dbReference type="EMBL" id="JAANBB010000046">
    <property type="protein sequence ID" value="KAF7553380.1"/>
    <property type="molecule type" value="Genomic_DNA"/>
</dbReference>
<feature type="transmembrane region" description="Helical" evidence="6">
    <location>
        <begin position="199"/>
        <end position="221"/>
    </location>
</feature>
<evidence type="ECO:0000313" key="8">
    <source>
        <dbReference type="Proteomes" id="UP000722485"/>
    </source>
</evidence>
<evidence type="ECO:0000256" key="3">
    <source>
        <dbReference type="ARBA" id="ARBA00022692"/>
    </source>
</evidence>
<protein>
    <recommendedName>
        <fullName evidence="9">Amino acid transporter</fullName>
    </recommendedName>
</protein>
<keyword evidence="4 6" id="KW-1133">Transmembrane helix</keyword>
<feature type="transmembrane region" description="Helical" evidence="6">
    <location>
        <begin position="129"/>
        <end position="153"/>
    </location>
</feature>
<feature type="transmembrane region" description="Helical" evidence="6">
    <location>
        <begin position="459"/>
        <end position="480"/>
    </location>
</feature>
<dbReference type="InterPro" id="IPR002293">
    <property type="entry name" value="AA/rel_permease1"/>
</dbReference>
<keyword evidence="5 6" id="KW-0472">Membrane</keyword>
<dbReference type="Proteomes" id="UP000722485">
    <property type="component" value="Unassembled WGS sequence"/>
</dbReference>
<accession>A0A9P5HKM2</accession>
<sequence length="525" mass="57265">MADTYSNDGGPVVKRRTADDATLDKHLINNDTDDAVLDNLGIAPSKLERNFNIWSLMFMSFCTTVTWEAVASAAAQALTSGGSSSLVWGFVASALGAMLIALQYASMIPTAGGQYHYVSELSPLKYRRVFAWFAGWITMIGWVLCAAAGIFATAMQIQSWAILFSEGYVYERWHTSLIVIGLTTFYTVFAVYEIKRLHYLIFVAMFGHVFGYFATSIYLLVHVSPKNSAEYVFTDFTNLSGWESPGIAWSIGLMTSAIGFVGWDSSTHMAEEMTHAARDLPRTMLANIAVSGLLTFPWIIAVAFCITDIQGLLSGPVGRISPFAQLYYNVSGGNQAATIGLTSILPILGFCGTGSSIISATSRVIWAFARDGGLPSRFAQVGDRTKVPTNALVLTAVLISAISLIYVGNATAYYGISSACTLALIVSYAFPLFINVVWGFEHCTLPRGVFTLGRYHRPIAVAGLAWSTYLIIFLCFPTIYPVTAANMNYAVVVFAFGLLLAVVSWFTYGRTNYHGITHRLEGQRE</sequence>
<dbReference type="OrthoDB" id="3257095at2759"/>
<comment type="subcellular location">
    <subcellularLocation>
        <location evidence="1">Membrane</location>
        <topology evidence="1">Multi-pass membrane protein</topology>
    </subcellularLocation>
</comment>
<organism evidence="7 8">
    <name type="scientific">Cylindrodendrum hubeiense</name>
    <dbReference type="NCBI Taxonomy" id="595255"/>
    <lineage>
        <taxon>Eukaryota</taxon>
        <taxon>Fungi</taxon>
        <taxon>Dikarya</taxon>
        <taxon>Ascomycota</taxon>
        <taxon>Pezizomycotina</taxon>
        <taxon>Sordariomycetes</taxon>
        <taxon>Hypocreomycetidae</taxon>
        <taxon>Hypocreales</taxon>
        <taxon>Nectriaceae</taxon>
        <taxon>Cylindrodendrum</taxon>
    </lineage>
</organism>
<feature type="transmembrane region" description="Helical" evidence="6">
    <location>
        <begin position="344"/>
        <end position="366"/>
    </location>
</feature>
<evidence type="ECO:0000256" key="1">
    <source>
        <dbReference type="ARBA" id="ARBA00004141"/>
    </source>
</evidence>
<dbReference type="Pfam" id="PF13520">
    <property type="entry name" value="AA_permease_2"/>
    <property type="match status" value="1"/>
</dbReference>
<proteinExistence type="predicted"/>
<feature type="transmembrane region" description="Helical" evidence="6">
    <location>
        <begin position="53"/>
        <end position="74"/>
    </location>
</feature>
<evidence type="ECO:0008006" key="9">
    <source>
        <dbReference type="Google" id="ProtNLM"/>
    </source>
</evidence>
<feature type="transmembrane region" description="Helical" evidence="6">
    <location>
        <begin position="246"/>
        <end position="263"/>
    </location>
</feature>
<keyword evidence="8" id="KW-1185">Reference proteome</keyword>
<feature type="transmembrane region" description="Helical" evidence="6">
    <location>
        <begin position="486"/>
        <end position="508"/>
    </location>
</feature>
<dbReference type="GO" id="GO:0016020">
    <property type="term" value="C:membrane"/>
    <property type="evidence" value="ECO:0007669"/>
    <property type="project" value="UniProtKB-SubCell"/>
</dbReference>
<feature type="transmembrane region" description="Helical" evidence="6">
    <location>
        <begin position="387"/>
        <end position="407"/>
    </location>
</feature>
<feature type="transmembrane region" description="Helical" evidence="6">
    <location>
        <begin position="86"/>
        <end position="108"/>
    </location>
</feature>
<feature type="transmembrane region" description="Helical" evidence="6">
    <location>
        <begin position="413"/>
        <end position="438"/>
    </location>
</feature>
<comment type="caution">
    <text evidence="7">The sequence shown here is derived from an EMBL/GenBank/DDBJ whole genome shotgun (WGS) entry which is preliminary data.</text>
</comment>
<evidence type="ECO:0000256" key="2">
    <source>
        <dbReference type="ARBA" id="ARBA00022448"/>
    </source>
</evidence>
<feature type="transmembrane region" description="Helical" evidence="6">
    <location>
        <begin position="173"/>
        <end position="192"/>
    </location>
</feature>
<evidence type="ECO:0000256" key="5">
    <source>
        <dbReference type="ARBA" id="ARBA00023136"/>
    </source>
</evidence>
<gene>
    <name evidence="7" type="ORF">G7Z17_g3650</name>
</gene>
<dbReference type="PANTHER" id="PTHR45649">
    <property type="entry name" value="AMINO-ACID PERMEASE BAT1"/>
    <property type="match status" value="1"/>
</dbReference>
<dbReference type="PIRSF" id="PIRSF006060">
    <property type="entry name" value="AA_transporter"/>
    <property type="match status" value="1"/>
</dbReference>
<dbReference type="GO" id="GO:0022857">
    <property type="term" value="F:transmembrane transporter activity"/>
    <property type="evidence" value="ECO:0007669"/>
    <property type="project" value="InterPro"/>
</dbReference>
<keyword evidence="3 6" id="KW-0812">Transmembrane</keyword>
<dbReference type="Gene3D" id="1.20.1740.10">
    <property type="entry name" value="Amino acid/polyamine transporter I"/>
    <property type="match status" value="1"/>
</dbReference>
<feature type="transmembrane region" description="Helical" evidence="6">
    <location>
        <begin position="284"/>
        <end position="309"/>
    </location>
</feature>
<dbReference type="PANTHER" id="PTHR45649:SF14">
    <property type="entry name" value="GABA PERMEASE"/>
    <property type="match status" value="1"/>
</dbReference>
<dbReference type="AlphaFoldDB" id="A0A9P5HKM2"/>
<name>A0A9P5HKM2_9HYPO</name>
<keyword evidence="2" id="KW-0813">Transport</keyword>
<evidence type="ECO:0000313" key="7">
    <source>
        <dbReference type="EMBL" id="KAF7553380.1"/>
    </source>
</evidence>
<reference evidence="7" key="1">
    <citation type="submission" date="2020-03" db="EMBL/GenBank/DDBJ databases">
        <title>Draft Genome Sequence of Cylindrodendrum hubeiense.</title>
        <authorList>
            <person name="Buettner E."/>
            <person name="Kellner H."/>
        </authorList>
    </citation>
    <scope>NUCLEOTIDE SEQUENCE</scope>
    <source>
        <strain evidence="7">IHI 201604</strain>
    </source>
</reference>